<gene>
    <name evidence="2" type="primary">EFR3</name>
    <name evidence="2" type="ORF">MNAN1_001469</name>
</gene>
<feature type="compositionally biased region" description="Basic and acidic residues" evidence="1">
    <location>
        <begin position="785"/>
        <end position="794"/>
    </location>
</feature>
<feature type="compositionally biased region" description="Polar residues" evidence="1">
    <location>
        <begin position="837"/>
        <end position="858"/>
    </location>
</feature>
<dbReference type="InterPro" id="IPR039786">
    <property type="entry name" value="EFR3"/>
</dbReference>
<feature type="compositionally biased region" description="Basic and acidic residues" evidence="1">
    <location>
        <begin position="719"/>
        <end position="730"/>
    </location>
</feature>
<accession>A0AAF0EKL5</accession>
<reference evidence="2" key="1">
    <citation type="submission" date="2023-03" db="EMBL/GenBank/DDBJ databases">
        <title>Mating type loci evolution in Malassezia.</title>
        <authorList>
            <person name="Coelho M.A."/>
        </authorList>
    </citation>
    <scope>NUCLEOTIDE SEQUENCE</scope>
    <source>
        <strain evidence="2">CBS 9557</strain>
    </source>
</reference>
<sequence>MLCIPKANHKKLFDDCYPAAKALVSTAPEYRPNANELGRLCYYAQSKPAKLIKVERLLTLRAAAECRAFRTAPSDKTKAPLMITLGILKELAATCVEGHVYMAPTVQSVLTEVLQLPSAVPPVWDADVHARAISVFAIYVQSLKPAGMDIDEAVSRAVLDVLAQLDRSATNERACLNVLAGMDAVAQSPIFTTSALPQLHALMAPCILQHIHAHGPLDGTTVPPSEPSISVPAPSNEPVRTEQLTSAALTVLHHILDACDAVRLRTVVQQIIAWIDAPHQSSAPLWDDDEWSVWLLGLVVQLAPSASRYAVPHTIVDTLAQPTGRPSLRETRLLQALHVILASKTVILGLNMTEMFDGHVHFLLAHLQDNPQDPAIQATIEAVGHLASHTIYTEQLGDFVQQMTPHIQRVQQDTTMPADTQTLSLCALLHCLLSIVRAHGGASHVPLSSWAGTETLLLSYSSVLRATYLQVLLVYLQNEQGLALHSGASFEMLPESLGFLHSLAAHMVLLASAGLPGATDSLDPVVVHVPRAQLQHLQSVPSDFALLRGVLDVLVVVAPTPATLALAPALFGLERLAGAPMVGDLELVHQTLACRWLVGGLLAQMCAVWQSQLGVDYIHYQVLPTVQAIQLPLPALPERFQPMPELPPFAPSAYHQASQSPLDVTVVSRAFAASPSLQSLTHVDETTLQAWFLRPWSVSLGLEHARTSARPTATSWSTTHERRALEEARTPTRGPSISVSQLRMALAQPGHGDSTPKAALGRSASILSDSTRSRMRSRTLTQGEAPRDVSDLLDRYSASPARSAASPTRPAVPSARPTVPAPPPVTNLDAPRRFSPDATSSMPVSTAPPLSNVMQQLG</sequence>
<dbReference type="PANTHER" id="PTHR47766">
    <property type="entry name" value="PROTEIN EFR3"/>
    <property type="match status" value="1"/>
</dbReference>
<name>A0AAF0EKL5_9BASI</name>
<organism evidence="2 3">
    <name type="scientific">Malassezia nana</name>
    <dbReference type="NCBI Taxonomy" id="180528"/>
    <lineage>
        <taxon>Eukaryota</taxon>
        <taxon>Fungi</taxon>
        <taxon>Dikarya</taxon>
        <taxon>Basidiomycota</taxon>
        <taxon>Ustilaginomycotina</taxon>
        <taxon>Malasseziomycetes</taxon>
        <taxon>Malasseziales</taxon>
        <taxon>Malasseziaceae</taxon>
        <taxon>Malassezia</taxon>
    </lineage>
</organism>
<feature type="region of interest" description="Disordered" evidence="1">
    <location>
        <begin position="708"/>
        <end position="858"/>
    </location>
</feature>
<dbReference type="Proteomes" id="UP001213623">
    <property type="component" value="Chromosome 2"/>
</dbReference>
<keyword evidence="3" id="KW-1185">Reference proteome</keyword>
<proteinExistence type="predicted"/>
<dbReference type="PANTHER" id="PTHR47766:SF1">
    <property type="entry name" value="PROTEIN EFR3"/>
    <property type="match status" value="1"/>
</dbReference>
<evidence type="ECO:0000256" key="1">
    <source>
        <dbReference type="SAM" id="MobiDB-lite"/>
    </source>
</evidence>
<evidence type="ECO:0000313" key="2">
    <source>
        <dbReference type="EMBL" id="WFD26486.1"/>
    </source>
</evidence>
<feature type="compositionally biased region" description="Low complexity" evidence="1">
    <location>
        <begin position="797"/>
        <end position="818"/>
    </location>
</feature>
<protein>
    <submittedName>
        <fullName evidence="2">Plasma membrane localization protein</fullName>
    </submittedName>
</protein>
<feature type="compositionally biased region" description="Polar residues" evidence="1">
    <location>
        <begin position="709"/>
        <end position="718"/>
    </location>
</feature>
<dbReference type="EMBL" id="CP119893">
    <property type="protein sequence ID" value="WFD26486.1"/>
    <property type="molecule type" value="Genomic_DNA"/>
</dbReference>
<evidence type="ECO:0000313" key="3">
    <source>
        <dbReference type="Proteomes" id="UP001213623"/>
    </source>
</evidence>
<dbReference type="AlphaFoldDB" id="A0AAF0EKL5"/>
<dbReference type="GO" id="GO:0072659">
    <property type="term" value="P:protein localization to plasma membrane"/>
    <property type="evidence" value="ECO:0007669"/>
    <property type="project" value="InterPro"/>
</dbReference>